<dbReference type="PANTHER" id="PTHR12461">
    <property type="entry name" value="HYPOXIA-INDUCIBLE FACTOR 1 ALPHA INHIBITOR-RELATED"/>
    <property type="match status" value="1"/>
</dbReference>
<accession>A0A0N9X580</accession>
<dbReference type="OrthoDB" id="479699at2"/>
<evidence type="ECO:0000259" key="1">
    <source>
        <dbReference type="PROSITE" id="PS51184"/>
    </source>
</evidence>
<dbReference type="Pfam" id="PF13621">
    <property type="entry name" value="Cupin_8"/>
    <property type="match status" value="1"/>
</dbReference>
<reference evidence="3" key="1">
    <citation type="submission" date="2015-09" db="EMBL/GenBank/DDBJ databases">
        <title>Whole genome sequence of Pseudomonas fluorescens FW300-N2C3.</title>
        <authorList>
            <person name="Ray J."/>
            <person name="Melnyk R."/>
            <person name="Deutschbauer A."/>
        </authorList>
    </citation>
    <scope>NUCLEOTIDE SEQUENCE [LARGE SCALE GENOMIC DNA]</scope>
    <source>
        <strain evidence="3">FW300-N2C3</strain>
    </source>
</reference>
<dbReference type="SMART" id="SM00558">
    <property type="entry name" value="JmjC"/>
    <property type="match status" value="1"/>
</dbReference>
<dbReference type="PANTHER" id="PTHR12461:SF105">
    <property type="entry name" value="HYPOXIA-INDUCIBLE FACTOR 1-ALPHA INHIBITOR"/>
    <property type="match status" value="1"/>
</dbReference>
<organism evidence="2 3">
    <name type="scientific">Pseudomonas fluorescens</name>
    <dbReference type="NCBI Taxonomy" id="294"/>
    <lineage>
        <taxon>Bacteria</taxon>
        <taxon>Pseudomonadati</taxon>
        <taxon>Pseudomonadota</taxon>
        <taxon>Gammaproteobacteria</taxon>
        <taxon>Pseudomonadales</taxon>
        <taxon>Pseudomonadaceae</taxon>
        <taxon>Pseudomonas</taxon>
    </lineage>
</organism>
<name>A0A0N9X580_PSEFL</name>
<feature type="domain" description="JmjC" evidence="1">
    <location>
        <begin position="214"/>
        <end position="363"/>
    </location>
</feature>
<dbReference type="Gene3D" id="2.60.120.650">
    <property type="entry name" value="Cupin"/>
    <property type="match status" value="1"/>
</dbReference>
<evidence type="ECO:0000313" key="3">
    <source>
        <dbReference type="Proteomes" id="UP000059425"/>
    </source>
</evidence>
<dbReference type="InterPro" id="IPR003347">
    <property type="entry name" value="JmjC_dom"/>
</dbReference>
<evidence type="ECO:0000313" key="2">
    <source>
        <dbReference type="EMBL" id="ALI10223.1"/>
    </source>
</evidence>
<dbReference type="Proteomes" id="UP000059425">
    <property type="component" value="Chromosome"/>
</dbReference>
<protein>
    <submittedName>
        <fullName evidence="2">Transcription factor jumonji jmjC domain protein</fullName>
    </submittedName>
</protein>
<dbReference type="EMBL" id="CP012831">
    <property type="protein sequence ID" value="ALI10223.1"/>
    <property type="molecule type" value="Genomic_DNA"/>
</dbReference>
<dbReference type="RefSeq" id="WP_060742326.1">
    <property type="nucleotide sequence ID" value="NZ_CP012831.1"/>
</dbReference>
<reference evidence="2 3" key="2">
    <citation type="journal article" date="2018" name="Nature">
        <title>Mutant phenotypes for thousands of bacterial genes of unknown function.</title>
        <authorList>
            <person name="Price M.N."/>
            <person name="Wetmore K.M."/>
            <person name="Waters R.J."/>
            <person name="Callaghan M."/>
            <person name="Ray J."/>
            <person name="Liu H."/>
            <person name="Kuehl J.V."/>
            <person name="Melnyk R.A."/>
            <person name="Lamson J.S."/>
            <person name="Suh Y."/>
            <person name="Carlson H.K."/>
            <person name="Esquivel Z."/>
            <person name="Sadeeshkumar H."/>
            <person name="Chakraborty R."/>
            <person name="Zane G.M."/>
            <person name="Rubin B.E."/>
            <person name="Wall J.D."/>
            <person name="Visel A."/>
            <person name="Bristow J."/>
            <person name="Blow M.J."/>
            <person name="Arkin A.P."/>
            <person name="Deutschbauer A.M."/>
        </authorList>
    </citation>
    <scope>NUCLEOTIDE SEQUENCE [LARGE SCALE GENOMIC DNA]</scope>
    <source>
        <strain evidence="2 3">FW300-N2C3</strain>
    </source>
</reference>
<gene>
    <name evidence="2" type="ORF">AO356_26550</name>
</gene>
<sequence>MPIFPELKQAFIQRVEQNFRPGHRGGIVQFIVGEQPEGRFHATLTDNVRFSDGTHRAPDASIEMSEDMFQGLVEHPEQPLRCGAKMSGDQALLSLIALAAHGEGATGPARLRTIDSRAQNWLRLDPPICRRPSINSSGLLWALHFSVPLVLTSMLGEGGWRMTIERLFEQYGQLPLVGLDADVLGASLDLSTLGALIRDALHGGEALVYSGGCALPGPMCEAFTLPLLKPTCFSRPQLWMGRRDEAACTRLHRDFLHAFIGQVSGVKTFMIAPPEEAQYLYPGACFNMFQLARFDPFQPDFIRFPLAQQAKFLTITLHPGELLVLPAGWFHTVRSNGLVMSINRFMREEAWASFSGRIEAAPADVALQWIEQLS</sequence>
<dbReference type="PROSITE" id="PS51184">
    <property type="entry name" value="JMJC"/>
    <property type="match status" value="1"/>
</dbReference>
<dbReference type="SUPFAM" id="SSF51197">
    <property type="entry name" value="Clavaminate synthase-like"/>
    <property type="match status" value="1"/>
</dbReference>
<dbReference type="AlphaFoldDB" id="A0A0N9X580"/>
<dbReference type="InterPro" id="IPR041667">
    <property type="entry name" value="Cupin_8"/>
</dbReference>
<proteinExistence type="predicted"/>